<dbReference type="Proteomes" id="UP000001420">
    <property type="component" value="Chromosome"/>
</dbReference>
<feature type="transmembrane region" description="Helical" evidence="7">
    <location>
        <begin position="30"/>
        <end position="47"/>
    </location>
</feature>
<keyword evidence="10" id="KW-1185">Reference proteome</keyword>
<dbReference type="EnsemblBacteria" id="AAQ00188">
    <property type="protein sequence ID" value="AAQ00188"/>
    <property type="gene ID" value="Pro_1143"/>
</dbReference>
<reference evidence="9 10" key="1">
    <citation type="journal article" date="2003" name="Proc. Natl. Acad. Sci. U.S.A.">
        <title>Genome sequence of the cyanobacterium Prochlorococcus marinus SS120, a nearly minimal oxyphototrophic genome.</title>
        <authorList>
            <person name="Dufresne A."/>
            <person name="Salanoubat M."/>
            <person name="Partensky F."/>
            <person name="Artiguenave F."/>
            <person name="Axmann I.M."/>
            <person name="Barbe V."/>
            <person name="Duprat S."/>
            <person name="Galperin M.Y."/>
            <person name="Koonin E.V."/>
            <person name="Le Gall F."/>
            <person name="Makarova K.S."/>
            <person name="Ostrowski M."/>
            <person name="Oztas S."/>
            <person name="Robert C."/>
            <person name="Rogozin I.B."/>
            <person name="Scanlan D.J."/>
            <person name="Tandeau de Marsac N."/>
            <person name="Weissenbach J."/>
            <person name="Wincker P."/>
            <person name="Wolf Y.I."/>
            <person name="Hess W.R."/>
        </authorList>
    </citation>
    <scope>NUCLEOTIDE SEQUENCE [LARGE SCALE GENOMIC DNA]</scope>
    <source>
        <strain evidence="10">SARG / CCMP1375 / SS120</strain>
    </source>
</reference>
<organism evidence="9 10">
    <name type="scientific">Prochlorococcus marinus (strain SARG / CCMP1375 / SS120)</name>
    <dbReference type="NCBI Taxonomy" id="167539"/>
    <lineage>
        <taxon>Bacteria</taxon>
        <taxon>Bacillati</taxon>
        <taxon>Cyanobacteriota</taxon>
        <taxon>Cyanophyceae</taxon>
        <taxon>Synechococcales</taxon>
        <taxon>Prochlorococcaceae</taxon>
        <taxon>Prochlorococcus</taxon>
    </lineage>
</organism>
<dbReference type="PANTHER" id="PTHR37823:SF1">
    <property type="entry name" value="CYTOCHROME C-553-LIKE"/>
    <property type="match status" value="1"/>
</dbReference>
<keyword evidence="1" id="KW-0813">Transport</keyword>
<dbReference type="PROSITE" id="PS51007">
    <property type="entry name" value="CYTC"/>
    <property type="match status" value="1"/>
</dbReference>
<keyword evidence="7" id="KW-1133">Transmembrane helix</keyword>
<sequence>MFHVNDLFVKSTSSIGAEEKETLLHGLRNLLIISAIACLLIVFFILNNKPPDPYVEKSLNLNGAIEDGNQLFRMNCVGCHGISAQGLVGPELNKVTEELNDKQIINQVINGLTPPMPSFEMDPQSMADLLAYLHSLNN</sequence>
<dbReference type="GO" id="GO:0009055">
    <property type="term" value="F:electron transfer activity"/>
    <property type="evidence" value="ECO:0007669"/>
    <property type="project" value="InterPro"/>
</dbReference>
<evidence type="ECO:0000256" key="1">
    <source>
        <dbReference type="ARBA" id="ARBA00022448"/>
    </source>
</evidence>
<evidence type="ECO:0000259" key="8">
    <source>
        <dbReference type="PROSITE" id="PS51007"/>
    </source>
</evidence>
<evidence type="ECO:0000313" key="9">
    <source>
        <dbReference type="EMBL" id="AAQ00188.1"/>
    </source>
</evidence>
<keyword evidence="3 6" id="KW-0479">Metal-binding</keyword>
<proteinExistence type="predicted"/>
<evidence type="ECO:0000256" key="5">
    <source>
        <dbReference type="ARBA" id="ARBA00023004"/>
    </source>
</evidence>
<dbReference type="GO" id="GO:0046872">
    <property type="term" value="F:metal ion binding"/>
    <property type="evidence" value="ECO:0007669"/>
    <property type="project" value="UniProtKB-KW"/>
</dbReference>
<keyword evidence="7" id="KW-0472">Membrane</keyword>
<accession>Q7VBF2</accession>
<dbReference type="EMBL" id="AE017126">
    <property type="protein sequence ID" value="AAQ00188.1"/>
    <property type="molecule type" value="Genomic_DNA"/>
</dbReference>
<evidence type="ECO:0000256" key="3">
    <source>
        <dbReference type="ARBA" id="ARBA00022723"/>
    </source>
</evidence>
<gene>
    <name evidence="9" type="primary">cccA</name>
    <name evidence="9" type="ordered locus">Pro_1143</name>
</gene>
<dbReference type="STRING" id="167539.Pro_1143"/>
<dbReference type="Pfam" id="PF13442">
    <property type="entry name" value="Cytochrome_CBB3"/>
    <property type="match status" value="1"/>
</dbReference>
<evidence type="ECO:0000256" key="6">
    <source>
        <dbReference type="PROSITE-ProRule" id="PRU00433"/>
    </source>
</evidence>
<keyword evidence="7" id="KW-0812">Transmembrane</keyword>
<dbReference type="PANTHER" id="PTHR37823">
    <property type="entry name" value="CYTOCHROME C-553-LIKE"/>
    <property type="match status" value="1"/>
</dbReference>
<dbReference type="GO" id="GO:0020037">
    <property type="term" value="F:heme binding"/>
    <property type="evidence" value="ECO:0007669"/>
    <property type="project" value="InterPro"/>
</dbReference>
<dbReference type="eggNOG" id="COG2010">
    <property type="taxonomic scope" value="Bacteria"/>
</dbReference>
<dbReference type="InterPro" id="IPR036909">
    <property type="entry name" value="Cyt_c-like_dom_sf"/>
</dbReference>
<keyword evidence="2 6" id="KW-0349">Heme</keyword>
<dbReference type="KEGG" id="pma:Pro_1143"/>
<keyword evidence="5 6" id="KW-0408">Iron</keyword>
<evidence type="ECO:0000256" key="7">
    <source>
        <dbReference type="SAM" id="Phobius"/>
    </source>
</evidence>
<dbReference type="Gene3D" id="1.10.760.10">
    <property type="entry name" value="Cytochrome c-like domain"/>
    <property type="match status" value="1"/>
</dbReference>
<dbReference type="SUPFAM" id="SSF46626">
    <property type="entry name" value="Cytochrome c"/>
    <property type="match status" value="1"/>
</dbReference>
<evidence type="ECO:0000256" key="2">
    <source>
        <dbReference type="ARBA" id="ARBA00022617"/>
    </source>
</evidence>
<dbReference type="InterPro" id="IPR009056">
    <property type="entry name" value="Cyt_c-like_dom"/>
</dbReference>
<evidence type="ECO:0000313" key="10">
    <source>
        <dbReference type="Proteomes" id="UP000001420"/>
    </source>
</evidence>
<dbReference type="PATRIC" id="fig|167539.5.peg.1196"/>
<dbReference type="InterPro" id="IPR051811">
    <property type="entry name" value="Cytochrome_c550/c551-like"/>
</dbReference>
<dbReference type="AlphaFoldDB" id="Q7VBF2"/>
<keyword evidence="4" id="KW-0249">Electron transport</keyword>
<evidence type="ECO:0000256" key="4">
    <source>
        <dbReference type="ARBA" id="ARBA00022982"/>
    </source>
</evidence>
<name>Q7VBF2_PROMA</name>
<feature type="domain" description="Cytochrome c" evidence="8">
    <location>
        <begin position="63"/>
        <end position="137"/>
    </location>
</feature>
<dbReference type="OrthoDB" id="7933886at2"/>
<protein>
    <submittedName>
        <fullName evidence="9">Cytochrome C</fullName>
    </submittedName>
</protein>
<dbReference type="HOGENOM" id="CLU_137907_0_0_3"/>